<evidence type="ECO:0000313" key="4">
    <source>
        <dbReference type="Proteomes" id="UP001175000"/>
    </source>
</evidence>
<organism evidence="3 4">
    <name type="scientific">Immersiella caudata</name>
    <dbReference type="NCBI Taxonomy" id="314043"/>
    <lineage>
        <taxon>Eukaryota</taxon>
        <taxon>Fungi</taxon>
        <taxon>Dikarya</taxon>
        <taxon>Ascomycota</taxon>
        <taxon>Pezizomycotina</taxon>
        <taxon>Sordariomycetes</taxon>
        <taxon>Sordariomycetidae</taxon>
        <taxon>Sordariales</taxon>
        <taxon>Lasiosphaeriaceae</taxon>
        <taxon>Immersiella</taxon>
    </lineage>
</organism>
<comment type="similarity">
    <text evidence="1">Belongs to the gemin-2 family.</text>
</comment>
<feature type="compositionally biased region" description="Basic and acidic residues" evidence="2">
    <location>
        <begin position="1"/>
        <end position="37"/>
    </location>
</feature>
<dbReference type="GO" id="GO:0000387">
    <property type="term" value="P:spliceosomal snRNP assembly"/>
    <property type="evidence" value="ECO:0007669"/>
    <property type="project" value="InterPro"/>
</dbReference>
<evidence type="ECO:0000256" key="1">
    <source>
        <dbReference type="ARBA" id="ARBA00025758"/>
    </source>
</evidence>
<feature type="compositionally biased region" description="Polar residues" evidence="2">
    <location>
        <begin position="337"/>
        <end position="347"/>
    </location>
</feature>
<keyword evidence="4" id="KW-1185">Reference proteome</keyword>
<dbReference type="AlphaFoldDB" id="A0AA39XGV6"/>
<reference evidence="3" key="1">
    <citation type="submission" date="2023-06" db="EMBL/GenBank/DDBJ databases">
        <title>Genome-scale phylogeny and comparative genomics of the fungal order Sordariales.</title>
        <authorList>
            <consortium name="Lawrence Berkeley National Laboratory"/>
            <person name="Hensen N."/>
            <person name="Bonometti L."/>
            <person name="Westerberg I."/>
            <person name="Brannstrom I.O."/>
            <person name="Guillou S."/>
            <person name="Cros-Aarteil S."/>
            <person name="Calhoun S."/>
            <person name="Haridas S."/>
            <person name="Kuo A."/>
            <person name="Mondo S."/>
            <person name="Pangilinan J."/>
            <person name="Riley R."/>
            <person name="Labutti K."/>
            <person name="Andreopoulos B."/>
            <person name="Lipzen A."/>
            <person name="Chen C."/>
            <person name="Yanf M."/>
            <person name="Daum C."/>
            <person name="Ng V."/>
            <person name="Clum A."/>
            <person name="Steindorff A."/>
            <person name="Ohm R."/>
            <person name="Martin F."/>
            <person name="Silar P."/>
            <person name="Natvig D."/>
            <person name="Lalanne C."/>
            <person name="Gautier V."/>
            <person name="Ament-Velasquez S.L."/>
            <person name="Kruys A."/>
            <person name="Hutchinson M.I."/>
            <person name="Powell A.J."/>
            <person name="Barry K."/>
            <person name="Miller A.N."/>
            <person name="Grigoriev I.V."/>
            <person name="Debuchy R."/>
            <person name="Gladieux P."/>
            <person name="Thoren M.H."/>
            <person name="Johannesson H."/>
        </authorList>
    </citation>
    <scope>NUCLEOTIDE SEQUENCE</scope>
    <source>
        <strain evidence="3">CBS 606.72</strain>
    </source>
</reference>
<dbReference type="GO" id="GO:0032797">
    <property type="term" value="C:SMN complex"/>
    <property type="evidence" value="ECO:0007669"/>
    <property type="project" value="TreeGrafter"/>
</dbReference>
<feature type="region of interest" description="Disordered" evidence="2">
    <location>
        <begin position="1"/>
        <end position="63"/>
    </location>
</feature>
<sequence>MCSKRDNADFEGELKEPSSKRRRDHPPSKTKLPEPKTDATYGQRSVFPSLDHPTYPSDDDLEFEDESDALAYLKTVRQEASGIPHLLVAPKAGPQLPPHLADVDRSIYDDGVGDSRGYYHDGAYTAAPDTELSEDNECEDGEWDPAKEAAAAEKALREAYFTNLTTQFEALRARLHGEPPTGLAAALDEDHGIEVGGFGPRNRTFSIWDHRIRHTDPLPVQIAAMDRRSALKLLRVILGGKFIRRGYELRERTSRWIWALLARLPDRGEMDYAEIGWIRELGKRAVLMMVSMVHMEALEGAVDDLQGEEIESDVDGEAFTEEVEVNDKDEVAVNVSPSELGNSQTGPPTDAALQPAASPRTDDGEIDMDLDDGEVSDTSSAPKDIQADIAAAKARLLARLEKPETMDILVESNGEGKATDDNHEQAKGEDARARTNARATLNMILTVAGEFYGQRDLLEFRDPFPAL</sequence>
<feature type="compositionally biased region" description="Acidic residues" evidence="2">
    <location>
        <begin position="364"/>
        <end position="375"/>
    </location>
</feature>
<dbReference type="EMBL" id="JAULSU010000001">
    <property type="protein sequence ID" value="KAK0633087.1"/>
    <property type="molecule type" value="Genomic_DNA"/>
</dbReference>
<dbReference type="Gene3D" id="1.20.58.1070">
    <property type="match status" value="1"/>
</dbReference>
<dbReference type="InterPro" id="IPR035426">
    <property type="entry name" value="Gemin2/Brr1"/>
</dbReference>
<evidence type="ECO:0000313" key="3">
    <source>
        <dbReference type="EMBL" id="KAK0633087.1"/>
    </source>
</evidence>
<dbReference type="PANTHER" id="PTHR12794">
    <property type="entry name" value="GEMIN2"/>
    <property type="match status" value="1"/>
</dbReference>
<evidence type="ECO:0000256" key="2">
    <source>
        <dbReference type="SAM" id="MobiDB-lite"/>
    </source>
</evidence>
<feature type="region of interest" description="Disordered" evidence="2">
    <location>
        <begin position="412"/>
        <end position="434"/>
    </location>
</feature>
<name>A0AA39XGV6_9PEZI</name>
<accession>A0AA39XGV6</accession>
<proteinExistence type="inferred from homology"/>
<dbReference type="GO" id="GO:0005634">
    <property type="term" value="C:nucleus"/>
    <property type="evidence" value="ECO:0007669"/>
    <property type="project" value="TreeGrafter"/>
</dbReference>
<protein>
    <submittedName>
        <fullName evidence="3">Uncharacterized protein</fullName>
    </submittedName>
</protein>
<dbReference type="Pfam" id="PF04938">
    <property type="entry name" value="SIP1"/>
    <property type="match status" value="1"/>
</dbReference>
<dbReference type="PANTHER" id="PTHR12794:SF0">
    <property type="entry name" value="GEM-ASSOCIATED PROTEIN 2"/>
    <property type="match status" value="1"/>
</dbReference>
<dbReference type="Proteomes" id="UP001175000">
    <property type="component" value="Unassembled WGS sequence"/>
</dbReference>
<comment type="caution">
    <text evidence="3">The sequence shown here is derived from an EMBL/GenBank/DDBJ whole genome shotgun (WGS) entry which is preliminary data.</text>
</comment>
<feature type="region of interest" description="Disordered" evidence="2">
    <location>
        <begin position="337"/>
        <end position="381"/>
    </location>
</feature>
<gene>
    <name evidence="3" type="ORF">B0T14DRAFT_415289</name>
</gene>
<feature type="compositionally biased region" description="Basic and acidic residues" evidence="2">
    <location>
        <begin position="417"/>
        <end position="433"/>
    </location>
</feature>